<evidence type="ECO:0000313" key="10">
    <source>
        <dbReference type="EMBL" id="RQH48226.1"/>
    </source>
</evidence>
<dbReference type="Gene3D" id="1.10.3720.10">
    <property type="entry name" value="MetI-like"/>
    <property type="match status" value="1"/>
</dbReference>
<evidence type="ECO:0000256" key="8">
    <source>
        <dbReference type="RuleBase" id="RU363032"/>
    </source>
</evidence>
<feature type="domain" description="ABC transmembrane type-1" evidence="9">
    <location>
        <begin position="77"/>
        <end position="275"/>
    </location>
</feature>
<evidence type="ECO:0000256" key="7">
    <source>
        <dbReference type="ARBA" id="ARBA00023136"/>
    </source>
</evidence>
<evidence type="ECO:0000256" key="5">
    <source>
        <dbReference type="ARBA" id="ARBA00022692"/>
    </source>
</evidence>
<dbReference type="CDD" id="cd06261">
    <property type="entry name" value="TM_PBP2"/>
    <property type="match status" value="1"/>
</dbReference>
<dbReference type="InterPro" id="IPR035906">
    <property type="entry name" value="MetI-like_sf"/>
</dbReference>
<sequence>MKQLDLLIRSLGKFGLWLNAALGFAFLYLPIFILVIYSFNNSRFNAIWRGFTLDWYRNLLQGATNDTITDVMIWEALKNSLFVAVISTIIATIFGTMIALALERFRFPGRTVLEAILFLPIIIPEITIGLSLLVFFSLSFQLIENFLGIRLVLGLPTVIIGHIAFCISFVVVTVRARVAELDPALEEAALDLGANEWRTFFRITLPLIWPGIFSAALLAFTLSLDDFVITFFTAGVGSTTLPLFVYGMIKFSVTPAINAISTLMLIASLMLVISVLFLEELGNQKKHLIFNPVKYLLYEMGR</sequence>
<accession>A0A3N6PYA9</accession>
<keyword evidence="4" id="KW-1003">Cell membrane</keyword>
<dbReference type="InterPro" id="IPR000515">
    <property type="entry name" value="MetI-like"/>
</dbReference>
<evidence type="ECO:0000256" key="3">
    <source>
        <dbReference type="ARBA" id="ARBA00022448"/>
    </source>
</evidence>
<dbReference type="PANTHER" id="PTHR43848:SF2">
    <property type="entry name" value="PUTRESCINE TRANSPORT SYSTEM PERMEASE PROTEIN POTI"/>
    <property type="match status" value="1"/>
</dbReference>
<proteinExistence type="inferred from homology"/>
<dbReference type="GO" id="GO:0055085">
    <property type="term" value="P:transmembrane transport"/>
    <property type="evidence" value="ECO:0007669"/>
    <property type="project" value="InterPro"/>
</dbReference>
<feature type="transmembrane region" description="Helical" evidence="8">
    <location>
        <begin position="152"/>
        <end position="174"/>
    </location>
</feature>
<keyword evidence="3 8" id="KW-0813">Transport</keyword>
<keyword evidence="6 8" id="KW-1133">Transmembrane helix</keyword>
<dbReference type="AlphaFoldDB" id="A0A3N6PYA9"/>
<dbReference type="EMBL" id="RCBY01000032">
    <property type="protein sequence ID" value="RQH48226.1"/>
    <property type="molecule type" value="Genomic_DNA"/>
</dbReference>
<evidence type="ECO:0000259" key="9">
    <source>
        <dbReference type="PROSITE" id="PS50928"/>
    </source>
</evidence>
<feature type="transmembrane region" description="Helical" evidence="8">
    <location>
        <begin position="255"/>
        <end position="278"/>
    </location>
</feature>
<dbReference type="RefSeq" id="WP_124154477.1">
    <property type="nucleotide sequence ID" value="NZ_CAWOLW010000246.1"/>
</dbReference>
<dbReference type="Proteomes" id="UP000269154">
    <property type="component" value="Unassembled WGS sequence"/>
</dbReference>
<dbReference type="Pfam" id="PF00528">
    <property type="entry name" value="BPD_transp_1"/>
    <property type="match status" value="1"/>
</dbReference>
<organism evidence="10 11">
    <name type="scientific">Okeania hirsuta</name>
    <dbReference type="NCBI Taxonomy" id="1458930"/>
    <lineage>
        <taxon>Bacteria</taxon>
        <taxon>Bacillati</taxon>
        <taxon>Cyanobacteriota</taxon>
        <taxon>Cyanophyceae</taxon>
        <taxon>Oscillatoriophycideae</taxon>
        <taxon>Oscillatoriales</taxon>
        <taxon>Microcoleaceae</taxon>
        <taxon>Okeania</taxon>
    </lineage>
</organism>
<evidence type="ECO:0000256" key="6">
    <source>
        <dbReference type="ARBA" id="ARBA00022989"/>
    </source>
</evidence>
<dbReference type="PANTHER" id="PTHR43848">
    <property type="entry name" value="PUTRESCINE TRANSPORT SYSTEM PERMEASE PROTEIN POTI"/>
    <property type="match status" value="1"/>
</dbReference>
<comment type="subcellular location">
    <subcellularLocation>
        <location evidence="1 8">Cell membrane</location>
        <topology evidence="1 8">Multi-pass membrane protein</topology>
    </subcellularLocation>
</comment>
<feature type="transmembrane region" description="Helical" evidence="8">
    <location>
        <begin position="117"/>
        <end position="140"/>
    </location>
</feature>
<dbReference type="PROSITE" id="PS50928">
    <property type="entry name" value="ABC_TM1"/>
    <property type="match status" value="1"/>
</dbReference>
<dbReference type="OrthoDB" id="9782004at2"/>
<keyword evidence="5 8" id="KW-0812">Transmembrane</keyword>
<comment type="similarity">
    <text evidence="2">Belongs to the binding-protein-dependent transport system permease family. CysTW subfamily.</text>
</comment>
<feature type="transmembrane region" description="Helical" evidence="8">
    <location>
        <begin position="227"/>
        <end position="249"/>
    </location>
</feature>
<evidence type="ECO:0000256" key="2">
    <source>
        <dbReference type="ARBA" id="ARBA00007069"/>
    </source>
</evidence>
<feature type="transmembrane region" description="Helical" evidence="8">
    <location>
        <begin position="200"/>
        <end position="220"/>
    </location>
</feature>
<feature type="transmembrane region" description="Helical" evidence="8">
    <location>
        <begin position="81"/>
        <end position="102"/>
    </location>
</feature>
<evidence type="ECO:0000256" key="1">
    <source>
        <dbReference type="ARBA" id="ARBA00004651"/>
    </source>
</evidence>
<keyword evidence="11" id="KW-1185">Reference proteome</keyword>
<evidence type="ECO:0000256" key="4">
    <source>
        <dbReference type="ARBA" id="ARBA00022475"/>
    </source>
</evidence>
<keyword evidence="7 8" id="KW-0472">Membrane</keyword>
<protein>
    <submittedName>
        <fullName evidence="10">ABC transporter permease</fullName>
    </submittedName>
</protein>
<name>A0A3N6PYA9_9CYAN</name>
<feature type="transmembrane region" description="Helical" evidence="8">
    <location>
        <begin position="16"/>
        <end position="39"/>
    </location>
</feature>
<reference evidence="10 11" key="1">
    <citation type="journal article" date="2018" name="ACS Chem. Biol.">
        <title>Ketoreductase domain dysfunction expands chemodiversity: malyngamide biosynthesis in the cyanobacterium Okeania hirsuta.</title>
        <authorList>
            <person name="Moss N.A."/>
            <person name="Leao T."/>
            <person name="Rankin M."/>
            <person name="McCullough T.M."/>
            <person name="Qu P."/>
            <person name="Korobeynikov A."/>
            <person name="Smith J.L."/>
            <person name="Gerwick L."/>
            <person name="Gerwick W.H."/>
        </authorList>
    </citation>
    <scope>NUCLEOTIDE SEQUENCE [LARGE SCALE GENOMIC DNA]</scope>
    <source>
        <strain evidence="10 11">PAB10Feb10-1</strain>
    </source>
</reference>
<dbReference type="GO" id="GO:0005886">
    <property type="term" value="C:plasma membrane"/>
    <property type="evidence" value="ECO:0007669"/>
    <property type="project" value="UniProtKB-SubCell"/>
</dbReference>
<dbReference type="InterPro" id="IPR051789">
    <property type="entry name" value="Bact_Polyamine_Transport"/>
</dbReference>
<dbReference type="SUPFAM" id="SSF161098">
    <property type="entry name" value="MetI-like"/>
    <property type="match status" value="1"/>
</dbReference>
<gene>
    <name evidence="10" type="ORF">D5R40_08235</name>
</gene>
<comment type="caution">
    <text evidence="10">The sequence shown here is derived from an EMBL/GenBank/DDBJ whole genome shotgun (WGS) entry which is preliminary data.</text>
</comment>
<evidence type="ECO:0000313" key="11">
    <source>
        <dbReference type="Proteomes" id="UP000269154"/>
    </source>
</evidence>